<dbReference type="Pfam" id="PF03982">
    <property type="entry name" value="DAGAT"/>
    <property type="match status" value="2"/>
</dbReference>
<evidence type="ECO:0000256" key="4">
    <source>
        <dbReference type="ARBA" id="ARBA00022679"/>
    </source>
</evidence>
<evidence type="ECO:0000313" key="13">
    <source>
        <dbReference type="Proteomes" id="UP000886885"/>
    </source>
</evidence>
<evidence type="ECO:0000256" key="6">
    <source>
        <dbReference type="ARBA" id="ARBA00022824"/>
    </source>
</evidence>
<gene>
    <name evidence="12" type="ORF">POTOM_041336</name>
</gene>
<dbReference type="PANTHER" id="PTHR12317">
    <property type="entry name" value="DIACYLGLYCEROL O-ACYLTRANSFERASE"/>
    <property type="match status" value="1"/>
</dbReference>
<proteinExistence type="inferred from homology"/>
<comment type="caution">
    <text evidence="12">The sequence shown here is derived from an EMBL/GenBank/DDBJ whole genome shotgun (WGS) entry which is preliminary data.</text>
</comment>
<keyword evidence="5 11" id="KW-0812">Transmembrane</keyword>
<dbReference type="GO" id="GO:0004144">
    <property type="term" value="F:diacylglycerol O-acyltransferase activity"/>
    <property type="evidence" value="ECO:0007669"/>
    <property type="project" value="TreeGrafter"/>
</dbReference>
<evidence type="ECO:0000256" key="2">
    <source>
        <dbReference type="ARBA" id="ARBA00005420"/>
    </source>
</evidence>
<evidence type="ECO:0000256" key="7">
    <source>
        <dbReference type="ARBA" id="ARBA00022989"/>
    </source>
</evidence>
<keyword evidence="4 11" id="KW-0808">Transferase</keyword>
<dbReference type="GO" id="GO:0005789">
    <property type="term" value="C:endoplasmic reticulum membrane"/>
    <property type="evidence" value="ECO:0007669"/>
    <property type="project" value="UniProtKB-SubCell"/>
</dbReference>
<name>A0A8X7YSU1_POPTO</name>
<keyword evidence="10" id="KW-0012">Acyltransferase</keyword>
<dbReference type="InterPro" id="IPR007130">
    <property type="entry name" value="DAGAT"/>
</dbReference>
<keyword evidence="7 11" id="KW-1133">Transmembrane helix</keyword>
<evidence type="ECO:0000256" key="11">
    <source>
        <dbReference type="RuleBase" id="RU367023"/>
    </source>
</evidence>
<dbReference type="OrthoDB" id="264532at2759"/>
<dbReference type="EMBL" id="JAAWWB010000022">
    <property type="protein sequence ID" value="KAG6755505.1"/>
    <property type="molecule type" value="Genomic_DNA"/>
</dbReference>
<evidence type="ECO:0000256" key="8">
    <source>
        <dbReference type="ARBA" id="ARBA00023098"/>
    </source>
</evidence>
<evidence type="ECO:0000256" key="10">
    <source>
        <dbReference type="ARBA" id="ARBA00023315"/>
    </source>
</evidence>
<evidence type="ECO:0000256" key="1">
    <source>
        <dbReference type="ARBA" id="ARBA00004477"/>
    </source>
</evidence>
<keyword evidence="8" id="KW-0443">Lipid metabolism</keyword>
<dbReference type="EC" id="2.3.1.-" evidence="11"/>
<sequence length="443" mass="50500">MENHKQEEQEQGELTIFKARELFSSNIILSLIAVAIWLGSIHFVVVLVIFSLLSLSFSKCLLVFGLLLLLVFVPIDDDNKLGRRLCRYICRHACCYFPVTLHVEDINAFHPDRAYVFGYEPHSVWPIGVVALADHAGFMPLKKVKVLASSAVFLVPFLRHIWTWCGLTSATKKNFTSLLSAGYSCIVNPGGVQETFYMEHDNEVFSLCSLSLSLPPFRKKVDFPPSGLENCFPQVKKRIYQDSHGERCTLGSSFLLWSSIDSFLFHFVTCWLNAKCSIFLLCTPFTLPVNAGIMWIGPCKRHWSSCVLLEVNVSRTEFSLFSSYRLILPFPITHFALITWLIFLFLLQSKVYKWWKPSGKLFLKISRAIKFTPVVFGGIFGTPLPFQRPMHIVVGRPIELKQNLQPTVEELAEVHSQFVAALEDLFKRHRARVGFADLELKVL</sequence>
<evidence type="ECO:0000313" key="12">
    <source>
        <dbReference type="EMBL" id="KAG6755505.1"/>
    </source>
</evidence>
<evidence type="ECO:0000256" key="3">
    <source>
        <dbReference type="ARBA" id="ARBA00022516"/>
    </source>
</evidence>
<keyword evidence="6 11" id="KW-0256">Endoplasmic reticulum</keyword>
<feature type="transmembrane region" description="Helical" evidence="11">
    <location>
        <begin position="326"/>
        <end position="347"/>
    </location>
</feature>
<feature type="transmembrane region" description="Helical" evidence="11">
    <location>
        <begin position="56"/>
        <end position="75"/>
    </location>
</feature>
<dbReference type="Proteomes" id="UP000886885">
    <property type="component" value="Chromosome 11D"/>
</dbReference>
<dbReference type="GO" id="GO:0019432">
    <property type="term" value="P:triglyceride biosynthetic process"/>
    <property type="evidence" value="ECO:0007669"/>
    <property type="project" value="TreeGrafter"/>
</dbReference>
<comment type="similarity">
    <text evidence="2 11">Belongs to the diacylglycerol acyltransferase family.</text>
</comment>
<feature type="transmembrane region" description="Helical" evidence="11">
    <location>
        <begin position="263"/>
        <end position="287"/>
    </location>
</feature>
<reference evidence="12" key="1">
    <citation type="journal article" date="2020" name="bioRxiv">
        <title>Hybrid origin of Populus tomentosa Carr. identified through genome sequencing and phylogenomic analysis.</title>
        <authorList>
            <person name="An X."/>
            <person name="Gao K."/>
            <person name="Chen Z."/>
            <person name="Li J."/>
            <person name="Yang X."/>
            <person name="Yang X."/>
            <person name="Zhou J."/>
            <person name="Guo T."/>
            <person name="Zhao T."/>
            <person name="Huang S."/>
            <person name="Miao D."/>
            <person name="Khan W.U."/>
            <person name="Rao P."/>
            <person name="Ye M."/>
            <person name="Lei B."/>
            <person name="Liao W."/>
            <person name="Wang J."/>
            <person name="Ji L."/>
            <person name="Li Y."/>
            <person name="Guo B."/>
            <person name="Mustafa N.S."/>
            <person name="Li S."/>
            <person name="Yun Q."/>
            <person name="Keller S.R."/>
            <person name="Mao J."/>
            <person name="Zhang R."/>
            <person name="Strauss S.H."/>
        </authorList>
    </citation>
    <scope>NUCLEOTIDE SEQUENCE</scope>
    <source>
        <strain evidence="12">GM15</strain>
        <tissue evidence="12">Leaf</tissue>
    </source>
</reference>
<organism evidence="12 13">
    <name type="scientific">Populus tomentosa</name>
    <name type="common">Chinese white poplar</name>
    <dbReference type="NCBI Taxonomy" id="118781"/>
    <lineage>
        <taxon>Eukaryota</taxon>
        <taxon>Viridiplantae</taxon>
        <taxon>Streptophyta</taxon>
        <taxon>Embryophyta</taxon>
        <taxon>Tracheophyta</taxon>
        <taxon>Spermatophyta</taxon>
        <taxon>Magnoliopsida</taxon>
        <taxon>eudicotyledons</taxon>
        <taxon>Gunneridae</taxon>
        <taxon>Pentapetalae</taxon>
        <taxon>rosids</taxon>
        <taxon>fabids</taxon>
        <taxon>Malpighiales</taxon>
        <taxon>Salicaceae</taxon>
        <taxon>Saliceae</taxon>
        <taxon>Populus</taxon>
    </lineage>
</organism>
<dbReference type="PANTHER" id="PTHR12317:SF63">
    <property type="entry name" value="DIACYLGLYCEROL O-ACYLTRANSFERASE 2"/>
    <property type="match status" value="1"/>
</dbReference>
<accession>A0A8X7YSU1</accession>
<feature type="transmembrane region" description="Helical" evidence="11">
    <location>
        <begin position="27"/>
        <end position="50"/>
    </location>
</feature>
<comment type="subcellular location">
    <subcellularLocation>
        <location evidence="1 11">Endoplasmic reticulum membrane</location>
        <topology evidence="1 11">Multi-pass membrane protein</topology>
    </subcellularLocation>
</comment>
<evidence type="ECO:0000256" key="5">
    <source>
        <dbReference type="ARBA" id="ARBA00022692"/>
    </source>
</evidence>
<keyword evidence="3" id="KW-0444">Lipid biosynthesis</keyword>
<keyword evidence="13" id="KW-1185">Reference proteome</keyword>
<dbReference type="AlphaFoldDB" id="A0A8X7YSU1"/>
<protein>
    <recommendedName>
        <fullName evidence="11">Acyltransferase</fullName>
        <ecNumber evidence="11">2.3.1.-</ecNumber>
    </recommendedName>
</protein>
<keyword evidence="9 11" id="KW-0472">Membrane</keyword>
<evidence type="ECO:0000256" key="9">
    <source>
        <dbReference type="ARBA" id="ARBA00023136"/>
    </source>
</evidence>